<evidence type="ECO:0000313" key="2">
    <source>
        <dbReference type="Proteomes" id="UP001363151"/>
    </source>
</evidence>
<dbReference type="Proteomes" id="UP001363151">
    <property type="component" value="Unassembled WGS sequence"/>
</dbReference>
<reference evidence="1 2" key="1">
    <citation type="submission" date="2024-03" db="EMBL/GenBank/DDBJ databases">
        <title>Aureococcus anophagefferens CCMP1851 and Kratosvirus quantuckense: Draft genome of a second virus-susceptible host strain in the model system.</title>
        <authorList>
            <person name="Chase E."/>
            <person name="Truchon A.R."/>
            <person name="Schepens W."/>
            <person name="Wilhelm S.W."/>
        </authorList>
    </citation>
    <scope>NUCLEOTIDE SEQUENCE [LARGE SCALE GENOMIC DNA]</scope>
    <source>
        <strain evidence="1 2">CCMP1851</strain>
    </source>
</reference>
<proteinExistence type="predicted"/>
<name>A0ABR1FJU2_AURAN</name>
<protein>
    <submittedName>
        <fullName evidence="1">Uncharacterized protein</fullName>
    </submittedName>
</protein>
<gene>
    <name evidence="1" type="ORF">SO694_00030040</name>
</gene>
<keyword evidence="2" id="KW-1185">Reference proteome</keyword>
<organism evidence="1 2">
    <name type="scientific">Aureococcus anophagefferens</name>
    <name type="common">Harmful bloom alga</name>
    <dbReference type="NCBI Taxonomy" id="44056"/>
    <lineage>
        <taxon>Eukaryota</taxon>
        <taxon>Sar</taxon>
        <taxon>Stramenopiles</taxon>
        <taxon>Ochrophyta</taxon>
        <taxon>Pelagophyceae</taxon>
        <taxon>Pelagomonadales</taxon>
        <taxon>Pelagomonadaceae</taxon>
        <taxon>Aureococcus</taxon>
    </lineage>
</organism>
<evidence type="ECO:0000313" key="1">
    <source>
        <dbReference type="EMBL" id="KAK7232204.1"/>
    </source>
</evidence>
<comment type="caution">
    <text evidence="1">The sequence shown here is derived from an EMBL/GenBank/DDBJ whole genome shotgun (WGS) entry which is preliminary data.</text>
</comment>
<sequence>MLLVQLPSMDDLRFTPHDPSLPTIESVPAPTLQELAAGTRLAAPAAPQMSRDVVGHVVGVPGANPVVVGACAAPPAAQVVDVQPPEQEMVPATTLQVPAGAGPGSVVSYTLPDGRAVAVTIPPNLKPGDRFPFDPPR</sequence>
<accession>A0ABR1FJU2</accession>
<dbReference type="EMBL" id="JBBJCI010000370">
    <property type="protein sequence ID" value="KAK7232204.1"/>
    <property type="molecule type" value="Genomic_DNA"/>
</dbReference>